<accession>A0A224XDX4</accession>
<organism evidence="2">
    <name type="scientific">Panstrongylus lignarius</name>
    <dbReference type="NCBI Taxonomy" id="156445"/>
    <lineage>
        <taxon>Eukaryota</taxon>
        <taxon>Metazoa</taxon>
        <taxon>Ecdysozoa</taxon>
        <taxon>Arthropoda</taxon>
        <taxon>Hexapoda</taxon>
        <taxon>Insecta</taxon>
        <taxon>Pterygota</taxon>
        <taxon>Neoptera</taxon>
        <taxon>Paraneoptera</taxon>
        <taxon>Hemiptera</taxon>
        <taxon>Heteroptera</taxon>
        <taxon>Panheteroptera</taxon>
        <taxon>Cimicomorpha</taxon>
        <taxon>Reduviidae</taxon>
        <taxon>Triatominae</taxon>
        <taxon>Panstrongylus</taxon>
    </lineage>
</organism>
<dbReference type="AlphaFoldDB" id="A0A224XDX4"/>
<evidence type="ECO:0000256" key="1">
    <source>
        <dbReference type="SAM" id="SignalP"/>
    </source>
</evidence>
<evidence type="ECO:0000313" key="2">
    <source>
        <dbReference type="EMBL" id="JAW10647.1"/>
    </source>
</evidence>
<dbReference type="EMBL" id="GFTR01005779">
    <property type="protein sequence ID" value="JAW10647.1"/>
    <property type="molecule type" value="Transcribed_RNA"/>
</dbReference>
<feature type="chain" id="PRO_5013144069" evidence="1">
    <location>
        <begin position="17"/>
        <end position="392"/>
    </location>
</feature>
<name>A0A224XDX4_9HEMI</name>
<feature type="signal peptide" evidence="1">
    <location>
        <begin position="1"/>
        <end position="16"/>
    </location>
</feature>
<reference evidence="2" key="1">
    <citation type="journal article" date="2018" name="PLoS Negl. Trop. Dis.">
        <title>An insight into the salivary gland and fat body transcriptome of Panstrongylus lignarius (Hemiptera: Heteroptera), the main vector of Chagas disease in Peru.</title>
        <authorList>
            <person name="Nevoa J.C."/>
            <person name="Mendes M.T."/>
            <person name="da Silva M.V."/>
            <person name="Soares S.C."/>
            <person name="Oliveira C.J.F."/>
            <person name="Ribeiro J.M.C."/>
        </authorList>
    </citation>
    <scope>NUCLEOTIDE SEQUENCE</scope>
</reference>
<protein>
    <submittedName>
        <fullName evidence="2">Putative secreted protein</fullName>
    </submittedName>
</protein>
<keyword evidence="1" id="KW-0732">Signal</keyword>
<sequence>MSAVFIVLWICQLILAHHRRAVAGYTFDTRTAQSDIDPLIEELWKSKKFTVKNLTENKSNLITTEERNKLTKQNKFQDPLNVTDNGISDLGWIKERISNMEENLVDLRQLYCEEGQAIRQVFKKFDARLGNLSKALRVMTDRRTRQFISLHSAILNKTETQKQQTDQLLTLINDLVNNFKLHVILQPQITDFQKAMVAKNIKRAADRFNKIMDQNESINLIQNSFEVVNNFDCFMELAELLDYDHKLQIYSDLQDLLLHKIGSYADICHFGILLLKMKDLTYGNDEHVPTEELDYSDSTDDSNLIPQDDLYSKWMKEPILANITINIINRLIPLLLKNQHTFASLMVIDKPYFVEQRLIYILPDSSVRQAVYCDSNQIRLEEDNYVAPLDSC</sequence>
<proteinExistence type="predicted"/>